<dbReference type="EMBL" id="CP022990">
    <property type="protein sequence ID" value="ASW00545.1"/>
    <property type="molecule type" value="Genomic_DNA"/>
</dbReference>
<dbReference type="PROSITE" id="PS50110">
    <property type="entry name" value="RESPONSE_REGULATORY"/>
    <property type="match status" value="2"/>
</dbReference>
<dbReference type="PANTHER" id="PTHR43065:SF49">
    <property type="entry name" value="HISTIDINE KINASE"/>
    <property type="match status" value="1"/>
</dbReference>
<dbReference type="SUPFAM" id="SSF55874">
    <property type="entry name" value="ATPase domain of HSP90 chaperone/DNA topoisomerase II/histidine kinase"/>
    <property type="match status" value="1"/>
</dbReference>
<sequence>MPFPAQDHGCPGWSGEMAQRISAFDWAATGLGAIEHWPRSLTATVQLVLASPVPLVLLWDKPGYMIYNDAYAVFAGGRHPYLLGRPVESGWPEVADFNRHVMQTCLAGGTLSYRDKELVLLRDGQPEDVWMDLYYSPVADDSGAPAGVLAMVVETTTRVLTERWRQRAETELHETNERLQLALNTGAVLGTWVLDVRTGKVSGDERFARTFSFPREEAAKGIERCAAAQMLHPDDQALNEQLTLEAMRTGEPFRAEYRIRRPDGDYLWVQANGRCEFDEHGEPTRFPGVLIDIHERKIAEQSLRQLTETLEQRVADAVAARALAEEQLRQAQKMEAIGSLTGGVAHDFNNVLQVINGNLQMLAADAGEAGSNAATQRRLSAATDAVKRGAKLAAHLLAFARRQPLSPTVLNPRRLLNGMSEMLHRALGETVKVDTVLSDDLWHVQADRNQLENALLNLAINARDAMQADGTLTVRATNRVLDAAFCRNKPELSPGEYVVFSVADTGGGMPPEILQRVFEPFFTTKPDGHGTGLGLSMVFGFVRQSGGHTVIESEVGRGTTVSLFFPRCCEPETAETVGDTAAPSGGGETILIVEDDADVRLTAVEMLAQLGYKVLTASSGDAALELIDSEVPIDLLFTDVVMPGKVKSVELARRAAARSPAVPTLFTSGYTRDEIVHHGKLDAGITLLSKPYRRDDLARKVRGVLRAGMATARGAVLPGDVSGSATRSAVGSETRSVLESVNGSVPAPASAPISVADGQIAACVPPAAYAPPETSSEESQHPAPRSAARACATPARVLLVEDDADSREAFSGLLNVLGLDCTAVASAEEALPLVPAQRFDVLFTDLTLPGMSGDSLARAVLRQQPEIRVLLVSGYGKSAPIGEAIPGARLLGKPLDIAALRRELAQWIGHSEAAS</sequence>
<dbReference type="KEGG" id="parb:CJU94_19955"/>
<dbReference type="InterPro" id="IPR003594">
    <property type="entry name" value="HATPase_dom"/>
</dbReference>
<feature type="coiled-coil region" evidence="5">
    <location>
        <begin position="307"/>
        <end position="334"/>
    </location>
</feature>
<dbReference type="InterPro" id="IPR001610">
    <property type="entry name" value="PAC"/>
</dbReference>
<evidence type="ECO:0000313" key="10">
    <source>
        <dbReference type="EMBL" id="ASW00545.1"/>
    </source>
</evidence>
<dbReference type="SMART" id="SM00086">
    <property type="entry name" value="PAC"/>
    <property type="match status" value="2"/>
</dbReference>
<evidence type="ECO:0000259" key="8">
    <source>
        <dbReference type="PROSITE" id="PS50110"/>
    </source>
</evidence>
<feature type="domain" description="Histidine kinase" evidence="7">
    <location>
        <begin position="343"/>
        <end position="569"/>
    </location>
</feature>
<dbReference type="SUPFAM" id="SSF55785">
    <property type="entry name" value="PYP-like sensor domain (PAS domain)"/>
    <property type="match status" value="2"/>
</dbReference>
<name>A0A248VNU8_9BURK</name>
<evidence type="ECO:0000256" key="6">
    <source>
        <dbReference type="SAM" id="MobiDB-lite"/>
    </source>
</evidence>
<protein>
    <recommendedName>
        <fullName evidence="2">histidine kinase</fullName>
        <ecNumber evidence="2">2.7.13.3</ecNumber>
    </recommendedName>
</protein>
<dbReference type="InterPro" id="IPR003661">
    <property type="entry name" value="HisK_dim/P_dom"/>
</dbReference>
<keyword evidence="3 4" id="KW-0597">Phosphoprotein</keyword>
<dbReference type="PANTHER" id="PTHR43065">
    <property type="entry name" value="SENSOR HISTIDINE KINASE"/>
    <property type="match status" value="1"/>
</dbReference>
<dbReference type="Pfam" id="PF02518">
    <property type="entry name" value="HATPase_c"/>
    <property type="match status" value="1"/>
</dbReference>
<gene>
    <name evidence="10" type="ORF">CJU94_19955</name>
</gene>
<dbReference type="NCBIfam" id="TIGR00229">
    <property type="entry name" value="sensory_box"/>
    <property type="match status" value="1"/>
</dbReference>
<dbReference type="OrthoDB" id="5389366at2"/>
<dbReference type="RefSeq" id="WP_095420468.1">
    <property type="nucleotide sequence ID" value="NZ_CP022990.1"/>
</dbReference>
<dbReference type="InterPro" id="IPR001789">
    <property type="entry name" value="Sig_transdc_resp-reg_receiver"/>
</dbReference>
<dbReference type="InterPro" id="IPR013656">
    <property type="entry name" value="PAS_4"/>
</dbReference>
<dbReference type="PROSITE" id="PS50113">
    <property type="entry name" value="PAC"/>
    <property type="match status" value="1"/>
</dbReference>
<dbReference type="Proteomes" id="UP000215158">
    <property type="component" value="Chromosome 2"/>
</dbReference>
<dbReference type="InterPro" id="IPR011006">
    <property type="entry name" value="CheY-like_superfamily"/>
</dbReference>
<dbReference type="InterPro" id="IPR036890">
    <property type="entry name" value="HATPase_C_sf"/>
</dbReference>
<evidence type="ECO:0000256" key="5">
    <source>
        <dbReference type="SAM" id="Coils"/>
    </source>
</evidence>
<dbReference type="Pfam" id="PF08447">
    <property type="entry name" value="PAS_3"/>
    <property type="match status" value="1"/>
</dbReference>
<keyword evidence="5" id="KW-0175">Coiled coil</keyword>
<reference evidence="10 11" key="1">
    <citation type="submission" date="2017-08" db="EMBL/GenBank/DDBJ databases">
        <title>Identification and genetic characteristics of simultaneous BTEX- and naphthalene-degrading Paraburkholderia sp. BN5 isolated from petroleum-contaminated soil.</title>
        <authorList>
            <person name="Lee Y."/>
            <person name="Jeon C.O."/>
        </authorList>
    </citation>
    <scope>NUCLEOTIDE SEQUENCE [LARGE SCALE GENOMIC DNA]</scope>
    <source>
        <strain evidence="10 11">BN5</strain>
    </source>
</reference>
<keyword evidence="10" id="KW-0808">Transferase</keyword>
<keyword evidence="10" id="KW-0418">Kinase</keyword>
<dbReference type="InterPro" id="IPR035965">
    <property type="entry name" value="PAS-like_dom_sf"/>
</dbReference>
<dbReference type="InterPro" id="IPR005467">
    <property type="entry name" value="His_kinase_dom"/>
</dbReference>
<dbReference type="Gene3D" id="3.30.450.20">
    <property type="entry name" value="PAS domain"/>
    <property type="match status" value="2"/>
</dbReference>
<comment type="catalytic activity">
    <reaction evidence="1">
        <text>ATP + protein L-histidine = ADP + protein N-phospho-L-histidine.</text>
        <dbReference type="EC" id="2.7.13.3"/>
    </reaction>
</comment>
<dbReference type="EC" id="2.7.13.3" evidence="2"/>
<evidence type="ECO:0000259" key="9">
    <source>
        <dbReference type="PROSITE" id="PS50113"/>
    </source>
</evidence>
<evidence type="ECO:0000256" key="4">
    <source>
        <dbReference type="PROSITE-ProRule" id="PRU00169"/>
    </source>
</evidence>
<dbReference type="InterPro" id="IPR004358">
    <property type="entry name" value="Sig_transdc_His_kin-like_C"/>
</dbReference>
<feature type="region of interest" description="Disordered" evidence="6">
    <location>
        <begin position="767"/>
        <end position="787"/>
    </location>
</feature>
<dbReference type="Gene3D" id="3.40.50.2300">
    <property type="match status" value="2"/>
</dbReference>
<dbReference type="SUPFAM" id="SSF52172">
    <property type="entry name" value="CheY-like"/>
    <property type="match status" value="2"/>
</dbReference>
<evidence type="ECO:0000313" key="11">
    <source>
        <dbReference type="Proteomes" id="UP000215158"/>
    </source>
</evidence>
<evidence type="ECO:0000259" key="7">
    <source>
        <dbReference type="PROSITE" id="PS50109"/>
    </source>
</evidence>
<dbReference type="SUPFAM" id="SSF47384">
    <property type="entry name" value="Homodimeric domain of signal transducing histidine kinase"/>
    <property type="match status" value="1"/>
</dbReference>
<dbReference type="AlphaFoldDB" id="A0A248VNU8"/>
<evidence type="ECO:0000256" key="3">
    <source>
        <dbReference type="ARBA" id="ARBA00022553"/>
    </source>
</evidence>
<accession>A0A248VNU8</accession>
<dbReference type="InterPro" id="IPR000014">
    <property type="entry name" value="PAS"/>
</dbReference>
<feature type="modified residue" description="4-aspartylphosphate" evidence="4">
    <location>
        <position position="845"/>
    </location>
</feature>
<dbReference type="InterPro" id="IPR000700">
    <property type="entry name" value="PAS-assoc_C"/>
</dbReference>
<organism evidence="10 11">
    <name type="scientific">Paraburkholderia aromaticivorans</name>
    <dbReference type="NCBI Taxonomy" id="2026199"/>
    <lineage>
        <taxon>Bacteria</taxon>
        <taxon>Pseudomonadati</taxon>
        <taxon>Pseudomonadota</taxon>
        <taxon>Betaproteobacteria</taxon>
        <taxon>Burkholderiales</taxon>
        <taxon>Burkholderiaceae</taxon>
        <taxon>Paraburkholderia</taxon>
    </lineage>
</organism>
<dbReference type="PRINTS" id="PR00344">
    <property type="entry name" value="BCTRLSENSOR"/>
</dbReference>
<keyword evidence="11" id="KW-1185">Reference proteome</keyword>
<evidence type="ECO:0000256" key="1">
    <source>
        <dbReference type="ARBA" id="ARBA00000085"/>
    </source>
</evidence>
<dbReference type="SMART" id="SM00448">
    <property type="entry name" value="REC"/>
    <property type="match status" value="2"/>
</dbReference>
<dbReference type="Gene3D" id="3.30.565.10">
    <property type="entry name" value="Histidine kinase-like ATPase, C-terminal domain"/>
    <property type="match status" value="1"/>
</dbReference>
<dbReference type="Gene3D" id="1.10.287.130">
    <property type="match status" value="1"/>
</dbReference>
<feature type="domain" description="Response regulatory" evidence="8">
    <location>
        <begin position="796"/>
        <end position="908"/>
    </location>
</feature>
<dbReference type="GO" id="GO:0000155">
    <property type="term" value="F:phosphorelay sensor kinase activity"/>
    <property type="evidence" value="ECO:0007669"/>
    <property type="project" value="InterPro"/>
</dbReference>
<dbReference type="CDD" id="cd00130">
    <property type="entry name" value="PAS"/>
    <property type="match status" value="1"/>
</dbReference>
<proteinExistence type="predicted"/>
<dbReference type="InterPro" id="IPR013655">
    <property type="entry name" value="PAS_fold_3"/>
</dbReference>
<dbReference type="Pfam" id="PF00072">
    <property type="entry name" value="Response_reg"/>
    <property type="match status" value="2"/>
</dbReference>
<feature type="domain" description="PAC" evidence="9">
    <location>
        <begin position="253"/>
        <end position="305"/>
    </location>
</feature>
<dbReference type="Pfam" id="PF08448">
    <property type="entry name" value="PAS_4"/>
    <property type="match status" value="1"/>
</dbReference>
<dbReference type="InterPro" id="IPR036097">
    <property type="entry name" value="HisK_dim/P_sf"/>
</dbReference>
<feature type="modified residue" description="4-aspartylphosphate" evidence="4">
    <location>
        <position position="639"/>
    </location>
</feature>
<dbReference type="CDD" id="cd00082">
    <property type="entry name" value="HisKA"/>
    <property type="match status" value="1"/>
</dbReference>
<dbReference type="PROSITE" id="PS50109">
    <property type="entry name" value="HIS_KIN"/>
    <property type="match status" value="1"/>
</dbReference>
<feature type="domain" description="Response regulatory" evidence="8">
    <location>
        <begin position="589"/>
        <end position="705"/>
    </location>
</feature>
<evidence type="ECO:0000256" key="2">
    <source>
        <dbReference type="ARBA" id="ARBA00012438"/>
    </source>
</evidence>
<dbReference type="SMART" id="SM00387">
    <property type="entry name" value="HATPase_c"/>
    <property type="match status" value="1"/>
</dbReference>